<feature type="compositionally biased region" description="Acidic residues" evidence="6">
    <location>
        <begin position="135"/>
        <end position="160"/>
    </location>
</feature>
<dbReference type="GO" id="GO:0022900">
    <property type="term" value="P:electron transport chain"/>
    <property type="evidence" value="ECO:0007669"/>
    <property type="project" value="InterPro"/>
</dbReference>
<feature type="domain" description="FMN-binding" evidence="8">
    <location>
        <begin position="267"/>
        <end position="341"/>
    </location>
</feature>
<evidence type="ECO:0000256" key="6">
    <source>
        <dbReference type="SAM" id="MobiDB-lite"/>
    </source>
</evidence>
<evidence type="ECO:0000259" key="8">
    <source>
        <dbReference type="SMART" id="SM00900"/>
    </source>
</evidence>
<evidence type="ECO:0000256" key="1">
    <source>
        <dbReference type="ARBA" id="ARBA00022448"/>
    </source>
</evidence>
<evidence type="ECO:0000256" key="5">
    <source>
        <dbReference type="ARBA" id="ARBA00022982"/>
    </source>
</evidence>
<evidence type="ECO:0000256" key="7">
    <source>
        <dbReference type="SAM" id="Phobius"/>
    </source>
</evidence>
<protein>
    <submittedName>
        <fullName evidence="9">FMN-binding protein</fullName>
    </submittedName>
</protein>
<reference evidence="9" key="1">
    <citation type="journal article" date="2021" name="PeerJ">
        <title>Extensive microbial diversity within the chicken gut microbiome revealed by metagenomics and culture.</title>
        <authorList>
            <person name="Gilroy R."/>
            <person name="Ravi A."/>
            <person name="Getino M."/>
            <person name="Pursley I."/>
            <person name="Horton D.L."/>
            <person name="Alikhan N.F."/>
            <person name="Baker D."/>
            <person name="Gharbi K."/>
            <person name="Hall N."/>
            <person name="Watson M."/>
            <person name="Adriaenssens E.M."/>
            <person name="Foster-Nyarko E."/>
            <person name="Jarju S."/>
            <person name="Secka A."/>
            <person name="Antonio M."/>
            <person name="Oren A."/>
            <person name="Chaudhuri R.R."/>
            <person name="La Ragione R."/>
            <person name="Hildebrand F."/>
            <person name="Pallen M.J."/>
        </authorList>
    </citation>
    <scope>NUCLEOTIDE SEQUENCE</scope>
    <source>
        <strain evidence="9">CHK169-4300</strain>
    </source>
</reference>
<keyword evidence="1" id="KW-0813">Transport</keyword>
<dbReference type="PANTHER" id="PTHR36118:SF1">
    <property type="entry name" value="ION-TRANSLOCATING OXIDOREDUCTASE COMPLEX SUBUNIT G"/>
    <property type="match status" value="1"/>
</dbReference>
<dbReference type="InterPro" id="IPR010209">
    <property type="entry name" value="Ion_transpt_RnfG/RsxG"/>
</dbReference>
<accession>A0A9D2G2G6</accession>
<dbReference type="AlphaFoldDB" id="A0A9D2G2G6"/>
<reference evidence="9" key="2">
    <citation type="submission" date="2021-04" db="EMBL/GenBank/DDBJ databases">
        <authorList>
            <person name="Gilroy R."/>
        </authorList>
    </citation>
    <scope>NUCLEOTIDE SEQUENCE</scope>
    <source>
        <strain evidence="9">CHK169-4300</strain>
    </source>
</reference>
<feature type="region of interest" description="Disordered" evidence="6">
    <location>
        <begin position="131"/>
        <end position="174"/>
    </location>
</feature>
<dbReference type="GO" id="GO:0005886">
    <property type="term" value="C:plasma membrane"/>
    <property type="evidence" value="ECO:0007669"/>
    <property type="project" value="InterPro"/>
</dbReference>
<feature type="transmembrane region" description="Helical" evidence="7">
    <location>
        <begin position="7"/>
        <end position="26"/>
    </location>
</feature>
<sequence length="342" mass="35782">MGRKTRLTIEMLLAGLFVMLVTVFLFTSDFTFSEPDHSTTGEDVPAELEDGTFVGTGEGFGGPIEVEVTVEGGEIVEITVLDHSETEGVSDPAFEEIPAEIMKSNSTDVEVVSGATYTSTGIREAVVNALSGEGEVSEEETEDSEDTETEDEETVSGDFEDGTHTATVDGHNGPLTVEVTVEDGVITSVEVTEHEETEGLSDPAIEDVPAAIVENNSTDVDTVSGATVTSEAIIEAVNTALNGSEDSDSASEPVEYTDGTYEGTADGHNGEIKVEVTVSNGAIENIVITDHAETEGLSDPAFEEVPAEIMETNSTDVDTVSGATVTSKAIISAVENALEDAQ</sequence>
<keyword evidence="7" id="KW-0472">Membrane</keyword>
<dbReference type="SMART" id="SM00900">
    <property type="entry name" value="FMN_bind"/>
    <property type="match status" value="3"/>
</dbReference>
<keyword evidence="7" id="KW-1133">Transmembrane helix</keyword>
<dbReference type="Gene3D" id="3.90.1010.20">
    <property type="match status" value="3"/>
</dbReference>
<proteinExistence type="predicted"/>
<feature type="domain" description="FMN-binding" evidence="8">
    <location>
        <begin position="170"/>
        <end position="244"/>
    </location>
</feature>
<keyword evidence="7" id="KW-0812">Transmembrane</keyword>
<dbReference type="Pfam" id="PF04205">
    <property type="entry name" value="FMN_bind"/>
    <property type="match status" value="3"/>
</dbReference>
<evidence type="ECO:0000256" key="3">
    <source>
        <dbReference type="ARBA" id="ARBA00022630"/>
    </source>
</evidence>
<dbReference type="PANTHER" id="PTHR36118">
    <property type="entry name" value="ION-TRANSLOCATING OXIDOREDUCTASE COMPLEX SUBUNIT G"/>
    <property type="match status" value="1"/>
</dbReference>
<feature type="domain" description="FMN-binding" evidence="8">
    <location>
        <begin position="59"/>
        <end position="133"/>
    </location>
</feature>
<dbReference type="GO" id="GO:0010181">
    <property type="term" value="F:FMN binding"/>
    <property type="evidence" value="ECO:0007669"/>
    <property type="project" value="InterPro"/>
</dbReference>
<evidence type="ECO:0000313" key="9">
    <source>
        <dbReference type="EMBL" id="HIZ71056.1"/>
    </source>
</evidence>
<keyword evidence="5" id="KW-0249">Electron transport</keyword>
<evidence type="ECO:0000256" key="4">
    <source>
        <dbReference type="ARBA" id="ARBA00022643"/>
    </source>
</evidence>
<comment type="caution">
    <text evidence="9">The sequence shown here is derived from an EMBL/GenBank/DDBJ whole genome shotgun (WGS) entry which is preliminary data.</text>
</comment>
<keyword evidence="4" id="KW-0288">FMN</keyword>
<dbReference type="EMBL" id="DXAZ01000065">
    <property type="protein sequence ID" value="HIZ71056.1"/>
    <property type="molecule type" value="Genomic_DNA"/>
</dbReference>
<evidence type="ECO:0000256" key="2">
    <source>
        <dbReference type="ARBA" id="ARBA00022553"/>
    </source>
</evidence>
<keyword evidence="3" id="KW-0285">Flavoprotein</keyword>
<dbReference type="Proteomes" id="UP000824106">
    <property type="component" value="Unassembled WGS sequence"/>
</dbReference>
<gene>
    <name evidence="9" type="ORF">H9808_04755</name>
</gene>
<organism evidence="9 10">
    <name type="scientific">Candidatus Atopostipes pullistercoris</name>
    <dbReference type="NCBI Taxonomy" id="2838467"/>
    <lineage>
        <taxon>Bacteria</taxon>
        <taxon>Bacillati</taxon>
        <taxon>Bacillota</taxon>
        <taxon>Bacilli</taxon>
        <taxon>Lactobacillales</taxon>
        <taxon>Carnobacteriaceae</taxon>
        <taxon>Atopostipes</taxon>
    </lineage>
</organism>
<evidence type="ECO:0000313" key="10">
    <source>
        <dbReference type="Proteomes" id="UP000824106"/>
    </source>
</evidence>
<dbReference type="InterPro" id="IPR007329">
    <property type="entry name" value="FMN-bd"/>
</dbReference>
<name>A0A9D2G2G6_9LACT</name>
<dbReference type="GO" id="GO:0009055">
    <property type="term" value="F:electron transfer activity"/>
    <property type="evidence" value="ECO:0007669"/>
    <property type="project" value="InterPro"/>
</dbReference>
<keyword evidence="2" id="KW-0597">Phosphoprotein</keyword>